<proteinExistence type="predicted"/>
<reference evidence="2 3" key="1">
    <citation type="submission" date="2017-12" db="EMBL/GenBank/DDBJ databases">
        <title>Comparative genomics of Botrytis spp.</title>
        <authorList>
            <person name="Valero-Jimenez C.A."/>
            <person name="Tapia P."/>
            <person name="Veloso J."/>
            <person name="Silva-Moreno E."/>
            <person name="Staats M."/>
            <person name="Valdes J.H."/>
            <person name="Van Kan J.A.L."/>
        </authorList>
    </citation>
    <scope>NUCLEOTIDE SEQUENCE [LARGE SCALE GENOMIC DNA]</scope>
    <source>
        <strain evidence="2 3">Bp0003</strain>
    </source>
</reference>
<evidence type="ECO:0000259" key="1">
    <source>
        <dbReference type="Pfam" id="PF00646"/>
    </source>
</evidence>
<dbReference type="CDD" id="cd09917">
    <property type="entry name" value="F-box_SF"/>
    <property type="match status" value="1"/>
</dbReference>
<evidence type="ECO:0000313" key="3">
    <source>
        <dbReference type="Proteomes" id="UP000297910"/>
    </source>
</evidence>
<feature type="domain" description="F-box" evidence="1">
    <location>
        <begin position="11"/>
        <end position="47"/>
    </location>
</feature>
<gene>
    <name evidence="2" type="ORF">BPAE_0024g00740</name>
</gene>
<dbReference type="EMBL" id="PQXI01000024">
    <property type="protein sequence ID" value="TGO28726.1"/>
    <property type="molecule type" value="Genomic_DNA"/>
</dbReference>
<evidence type="ECO:0000313" key="2">
    <source>
        <dbReference type="EMBL" id="TGO28726.1"/>
    </source>
</evidence>
<dbReference type="InterPro" id="IPR036047">
    <property type="entry name" value="F-box-like_dom_sf"/>
</dbReference>
<comment type="caution">
    <text evidence="2">The sequence shown here is derived from an EMBL/GenBank/DDBJ whole genome shotgun (WGS) entry which is preliminary data.</text>
</comment>
<dbReference type="Gene3D" id="1.20.1280.50">
    <property type="match status" value="1"/>
</dbReference>
<name>A0A4Z1FVK0_9HELO</name>
<dbReference type="AlphaFoldDB" id="A0A4Z1FVK0"/>
<accession>A0A4Z1FVK0</accession>
<protein>
    <recommendedName>
        <fullName evidence="1">F-box domain-containing protein</fullName>
    </recommendedName>
</protein>
<dbReference type="SUPFAM" id="SSF81383">
    <property type="entry name" value="F-box domain"/>
    <property type="match status" value="1"/>
</dbReference>
<organism evidence="2 3">
    <name type="scientific">Botrytis paeoniae</name>
    <dbReference type="NCBI Taxonomy" id="278948"/>
    <lineage>
        <taxon>Eukaryota</taxon>
        <taxon>Fungi</taxon>
        <taxon>Dikarya</taxon>
        <taxon>Ascomycota</taxon>
        <taxon>Pezizomycotina</taxon>
        <taxon>Leotiomycetes</taxon>
        <taxon>Helotiales</taxon>
        <taxon>Sclerotiniaceae</taxon>
        <taxon>Botrytis</taxon>
    </lineage>
</organism>
<keyword evidence="3" id="KW-1185">Reference proteome</keyword>
<sequence>MTYAAKVLAIPELLEQIFSHLPLPDLMIRIQSVNKHFYTLITTSPLLQHKLFFSSTRNPFLSNRSNTIIPNPLLYPSFHAYISSSRKVWTTSPELRPLELVELGVGRRDMARRGFRWADASWKNMLVCLPPVKELTIHSMFGPWVIKSKTGVRMGMLDSKLLRDVWGSLDVQGEEGILRCGDAER</sequence>
<dbReference type="Pfam" id="PF00646">
    <property type="entry name" value="F-box"/>
    <property type="match status" value="1"/>
</dbReference>
<dbReference type="InterPro" id="IPR001810">
    <property type="entry name" value="F-box_dom"/>
</dbReference>
<dbReference type="Proteomes" id="UP000297910">
    <property type="component" value="Unassembled WGS sequence"/>
</dbReference>